<dbReference type="InterPro" id="IPR006073">
    <property type="entry name" value="GTP-bd"/>
</dbReference>
<dbReference type="GO" id="GO:0005525">
    <property type="term" value="F:GTP binding"/>
    <property type="evidence" value="ECO:0007669"/>
    <property type="project" value="InterPro"/>
</dbReference>
<comment type="caution">
    <text evidence="2">The sequence shown here is derived from an EMBL/GenBank/DDBJ whole genome shotgun (WGS) entry which is preliminary data.</text>
</comment>
<feature type="domain" description="G" evidence="1">
    <location>
        <begin position="22"/>
        <end position="92"/>
    </location>
</feature>
<name>A0A9P3PQ29_LYOSH</name>
<evidence type="ECO:0000259" key="1">
    <source>
        <dbReference type="Pfam" id="PF01926"/>
    </source>
</evidence>
<dbReference type="InterPro" id="IPR027417">
    <property type="entry name" value="P-loop_NTPase"/>
</dbReference>
<accession>A0A9P3PQ29</accession>
<dbReference type="SUPFAM" id="SSF52540">
    <property type="entry name" value="P-loop containing nucleoside triphosphate hydrolases"/>
    <property type="match status" value="2"/>
</dbReference>
<gene>
    <name evidence="2" type="ORF">LshimejAT787_0702060</name>
</gene>
<keyword evidence="3" id="KW-1185">Reference proteome</keyword>
<dbReference type="GO" id="GO:0005737">
    <property type="term" value="C:cytoplasm"/>
    <property type="evidence" value="ECO:0007669"/>
    <property type="project" value="TreeGrafter"/>
</dbReference>
<dbReference type="GO" id="GO:0002098">
    <property type="term" value="P:tRNA wobble uridine modification"/>
    <property type="evidence" value="ECO:0007669"/>
    <property type="project" value="TreeGrafter"/>
</dbReference>
<proteinExistence type="predicted"/>
<dbReference type="EMBL" id="BRPK01000007">
    <property type="protein sequence ID" value="GLB39696.1"/>
    <property type="molecule type" value="Genomic_DNA"/>
</dbReference>
<dbReference type="OrthoDB" id="3255035at2759"/>
<reference evidence="2" key="1">
    <citation type="submission" date="2022-07" db="EMBL/GenBank/DDBJ databases">
        <title>The genome of Lyophyllum shimeji provides insight into the initial evolution of ectomycorrhizal fungal genome.</title>
        <authorList>
            <person name="Kobayashi Y."/>
            <person name="Shibata T."/>
            <person name="Hirakawa H."/>
            <person name="Shigenobu S."/>
            <person name="Nishiyama T."/>
            <person name="Yamada A."/>
            <person name="Hasebe M."/>
            <person name="Kawaguchi M."/>
        </authorList>
    </citation>
    <scope>NUCLEOTIDE SEQUENCE</scope>
    <source>
        <strain evidence="2">AT787</strain>
    </source>
</reference>
<dbReference type="Proteomes" id="UP001063166">
    <property type="component" value="Unassembled WGS sequence"/>
</dbReference>
<evidence type="ECO:0000313" key="2">
    <source>
        <dbReference type="EMBL" id="GLB39696.1"/>
    </source>
</evidence>
<organism evidence="2 3">
    <name type="scientific">Lyophyllum shimeji</name>
    <name type="common">Hon-shimeji</name>
    <name type="synonym">Tricholoma shimeji</name>
    <dbReference type="NCBI Taxonomy" id="47721"/>
    <lineage>
        <taxon>Eukaryota</taxon>
        <taxon>Fungi</taxon>
        <taxon>Dikarya</taxon>
        <taxon>Basidiomycota</taxon>
        <taxon>Agaricomycotina</taxon>
        <taxon>Agaricomycetes</taxon>
        <taxon>Agaricomycetidae</taxon>
        <taxon>Agaricales</taxon>
        <taxon>Tricholomatineae</taxon>
        <taxon>Lyophyllaceae</taxon>
        <taxon>Lyophyllum</taxon>
    </lineage>
</organism>
<dbReference type="CDD" id="cd00882">
    <property type="entry name" value="Ras_like_GTPase"/>
    <property type="match status" value="2"/>
</dbReference>
<protein>
    <recommendedName>
        <fullName evidence="1">G domain-containing protein</fullName>
    </recommendedName>
</protein>
<dbReference type="PANTHER" id="PTHR42714">
    <property type="entry name" value="TRNA MODIFICATION GTPASE GTPBP3"/>
    <property type="match status" value="1"/>
</dbReference>
<dbReference type="PANTHER" id="PTHR42714:SF2">
    <property type="entry name" value="TRNA MODIFICATION GTPASE GTPBP3, MITOCHONDRIAL"/>
    <property type="match status" value="1"/>
</dbReference>
<dbReference type="AlphaFoldDB" id="A0A9P3PQ29"/>
<feature type="domain" description="G" evidence="1">
    <location>
        <begin position="232"/>
        <end position="292"/>
    </location>
</feature>
<dbReference type="GO" id="GO:0030488">
    <property type="term" value="P:tRNA methylation"/>
    <property type="evidence" value="ECO:0007669"/>
    <property type="project" value="TreeGrafter"/>
</dbReference>
<dbReference type="Pfam" id="PF01926">
    <property type="entry name" value="MMR_HSR1"/>
    <property type="match status" value="2"/>
</dbReference>
<evidence type="ECO:0000313" key="3">
    <source>
        <dbReference type="Proteomes" id="UP001063166"/>
    </source>
</evidence>
<dbReference type="Gene3D" id="3.40.50.300">
    <property type="entry name" value="P-loop containing nucleotide triphosphate hydrolases"/>
    <property type="match status" value="2"/>
</dbReference>
<sequence length="455" mass="50843">MNGFESAPSDSFVGKTTDIVLFVMGLTGVGKSTFINKLFGQDVAEVNHDTNSKKPPIQYYCLPHPEDQNRRLVIVDTPGFEESPEGDLEIVRRIAGWLATSYNGNYALAGGIFLHEIQQTRIRRATSEYVNVLNELCGIDITKSLILVTNKWSEAVLGKAERNEKRLGEEHWSGLLQRGAQMSRFEDTQSSAYAIVNRIVKPEAISPAQVPRSVPSISPTNVCITKDSGIMILILGDTGVGKSTFINTAAGQPIAEVNHDLTPSCDLIVRRFDIRHPQHSTPCIFVDTPGFDNYDVRDHVILGHIINWLKISCRSDASFGGIVYLHDITKPRTQSTIGSFSLMGLSRPEPAGHVLMTTVKWEKAKKDPYAESREQELKNHTWRRILDGGAKTCRFENTSVSAWSIIDTLLQTRPLELDVIWQSLDTIYRFMPKTPAKRKGLRGFFAALFNRGRPM</sequence>